<dbReference type="GO" id="GO:0017070">
    <property type="term" value="F:U6 snRNA binding"/>
    <property type="evidence" value="ECO:0007669"/>
    <property type="project" value="TreeGrafter"/>
</dbReference>
<dbReference type="InterPro" id="IPR001680">
    <property type="entry name" value="WD40_rpt"/>
</dbReference>
<dbReference type="InterPro" id="IPR015943">
    <property type="entry name" value="WD40/YVTN_repeat-like_dom_sf"/>
</dbReference>
<dbReference type="EMBL" id="BLLF01001749">
    <property type="protein sequence ID" value="GFH21033.1"/>
    <property type="molecule type" value="Genomic_DNA"/>
</dbReference>
<comment type="caution">
    <text evidence="2">The sequence shown here is derived from an EMBL/GenBank/DDBJ whole genome shotgun (WGS) entry which is preliminary data.</text>
</comment>
<dbReference type="PANTHER" id="PTHR19846:SF0">
    <property type="entry name" value="PRE-MRNA PROCESSING FACTOR 4"/>
    <property type="match status" value="1"/>
</dbReference>
<dbReference type="PROSITE" id="PS50294">
    <property type="entry name" value="WD_REPEATS_REGION"/>
    <property type="match status" value="1"/>
</dbReference>
<dbReference type="PANTHER" id="PTHR19846">
    <property type="entry name" value="WD40 REPEAT PROTEIN"/>
    <property type="match status" value="1"/>
</dbReference>
<feature type="non-terminal residue" evidence="2">
    <location>
        <position position="1"/>
    </location>
</feature>
<protein>
    <submittedName>
        <fullName evidence="2">WD_REPEATS_REGION domain-containing protein</fullName>
    </submittedName>
</protein>
<accession>A0A699ZEL1</accession>
<dbReference type="SUPFAM" id="SSF50978">
    <property type="entry name" value="WD40 repeat-like"/>
    <property type="match status" value="1"/>
</dbReference>
<keyword evidence="3" id="KW-1185">Reference proteome</keyword>
<reference evidence="2 3" key="1">
    <citation type="submission" date="2020-02" db="EMBL/GenBank/DDBJ databases">
        <title>Draft genome sequence of Haematococcus lacustris strain NIES-144.</title>
        <authorList>
            <person name="Morimoto D."/>
            <person name="Nakagawa S."/>
            <person name="Yoshida T."/>
            <person name="Sawayama S."/>
        </authorList>
    </citation>
    <scope>NUCLEOTIDE SEQUENCE [LARGE SCALE GENOMIC DNA]</scope>
    <source>
        <strain evidence="2 3">NIES-144</strain>
    </source>
</reference>
<evidence type="ECO:0000313" key="3">
    <source>
        <dbReference type="Proteomes" id="UP000485058"/>
    </source>
</evidence>
<feature type="repeat" description="WD" evidence="1">
    <location>
        <begin position="57"/>
        <end position="91"/>
    </location>
</feature>
<dbReference type="Proteomes" id="UP000485058">
    <property type="component" value="Unassembled WGS sequence"/>
</dbReference>
<feature type="repeat" description="WD" evidence="1">
    <location>
        <begin position="13"/>
        <end position="56"/>
    </location>
</feature>
<dbReference type="GO" id="GO:0030621">
    <property type="term" value="F:U4 snRNA binding"/>
    <property type="evidence" value="ECO:0007669"/>
    <property type="project" value="TreeGrafter"/>
</dbReference>
<name>A0A699ZEL1_HAELA</name>
<evidence type="ECO:0000313" key="2">
    <source>
        <dbReference type="EMBL" id="GFH21033.1"/>
    </source>
</evidence>
<gene>
    <name evidence="2" type="ORF">HaLaN_18258</name>
</gene>
<dbReference type="PROSITE" id="PS50082">
    <property type="entry name" value="WD_REPEATS_2"/>
    <property type="match status" value="2"/>
</dbReference>
<organism evidence="2 3">
    <name type="scientific">Haematococcus lacustris</name>
    <name type="common">Green alga</name>
    <name type="synonym">Haematococcus pluvialis</name>
    <dbReference type="NCBI Taxonomy" id="44745"/>
    <lineage>
        <taxon>Eukaryota</taxon>
        <taxon>Viridiplantae</taxon>
        <taxon>Chlorophyta</taxon>
        <taxon>core chlorophytes</taxon>
        <taxon>Chlorophyceae</taxon>
        <taxon>CS clade</taxon>
        <taxon>Chlamydomonadales</taxon>
        <taxon>Haematococcaceae</taxon>
        <taxon>Haematococcus</taxon>
    </lineage>
</organism>
<dbReference type="GO" id="GO:0046540">
    <property type="term" value="C:U4/U6 x U5 tri-snRNP complex"/>
    <property type="evidence" value="ECO:0007669"/>
    <property type="project" value="TreeGrafter"/>
</dbReference>
<dbReference type="GO" id="GO:0000398">
    <property type="term" value="P:mRNA splicing, via spliceosome"/>
    <property type="evidence" value="ECO:0007669"/>
    <property type="project" value="TreeGrafter"/>
</dbReference>
<dbReference type="AlphaFoldDB" id="A0A699ZEL1"/>
<sequence length="110" mass="12123">VWDLRSRKCLYTLPAHRSLISSCGYERCSGGAYLVTGGYDCLIKIWSSRDFSLLKTLAGHEGKVMAVDSSPAPGKHQLASVSYDRTIKLWSPDSNLSEDAPKEADVDMQL</sequence>
<evidence type="ECO:0000256" key="1">
    <source>
        <dbReference type="PROSITE-ProRule" id="PRU00221"/>
    </source>
</evidence>
<dbReference type="Pfam" id="PF00400">
    <property type="entry name" value="WD40"/>
    <property type="match status" value="2"/>
</dbReference>
<proteinExistence type="predicted"/>
<dbReference type="SMART" id="SM00320">
    <property type="entry name" value="WD40"/>
    <property type="match status" value="2"/>
</dbReference>
<dbReference type="InterPro" id="IPR036322">
    <property type="entry name" value="WD40_repeat_dom_sf"/>
</dbReference>
<dbReference type="Gene3D" id="2.130.10.10">
    <property type="entry name" value="YVTN repeat-like/Quinoprotein amine dehydrogenase"/>
    <property type="match status" value="1"/>
</dbReference>
<keyword evidence="1" id="KW-0853">WD repeat</keyword>